<evidence type="ECO:0000256" key="12">
    <source>
        <dbReference type="ARBA" id="ARBA00023388"/>
    </source>
</evidence>
<comment type="catalytic activity">
    <reaction evidence="39">
        <text>3-oxotetradecanoyl-[ACP] + NADPH + H(+) = (3R)-hydroxytetradecanoyl-[ACP] + NADP(+)</text>
        <dbReference type="Rhea" id="RHEA:41888"/>
        <dbReference type="Rhea" id="RHEA-COMP:9645"/>
        <dbReference type="Rhea" id="RHEA-COMP:9646"/>
        <dbReference type="ChEBI" id="CHEBI:15378"/>
        <dbReference type="ChEBI" id="CHEBI:57783"/>
        <dbReference type="ChEBI" id="CHEBI:58349"/>
        <dbReference type="ChEBI" id="CHEBI:78473"/>
        <dbReference type="ChEBI" id="CHEBI:78474"/>
    </reaction>
    <physiologicalReaction direction="left-to-right" evidence="39">
        <dbReference type="Rhea" id="RHEA:41889"/>
    </physiologicalReaction>
</comment>
<dbReference type="InterPro" id="IPR042104">
    <property type="entry name" value="PKS_dehydratase_sf"/>
</dbReference>
<evidence type="ECO:0000256" key="42">
    <source>
        <dbReference type="ARBA" id="ARBA00049171"/>
    </source>
</evidence>
<keyword evidence="2" id="KW-0596">Phosphopantetheine</keyword>
<feature type="active site" description="Proton donor; for dehydratase activity" evidence="49">
    <location>
        <position position="961"/>
    </location>
</feature>
<comment type="catalytic activity">
    <reaction evidence="37">
        <text>holo-[ACP] + acetyl-CoA = acetyl-[ACP] + CoA</text>
        <dbReference type="Rhea" id="RHEA:41788"/>
        <dbReference type="Rhea" id="RHEA-COMP:9621"/>
        <dbReference type="Rhea" id="RHEA-COMP:9685"/>
        <dbReference type="ChEBI" id="CHEBI:57287"/>
        <dbReference type="ChEBI" id="CHEBI:57288"/>
        <dbReference type="ChEBI" id="CHEBI:64479"/>
        <dbReference type="ChEBI" id="CHEBI:78446"/>
        <dbReference type="EC" id="2.3.1.38"/>
    </reaction>
    <physiologicalReaction direction="left-to-right" evidence="37">
        <dbReference type="Rhea" id="RHEA:41789"/>
    </physiologicalReaction>
</comment>
<dbReference type="InterPro" id="IPR036736">
    <property type="entry name" value="ACP-like_sf"/>
</dbReference>
<evidence type="ECO:0000256" key="22">
    <source>
        <dbReference type="ARBA" id="ARBA00047440"/>
    </source>
</evidence>
<dbReference type="Gene3D" id="3.10.129.110">
    <property type="entry name" value="Polyketide synthase dehydratase"/>
    <property type="match status" value="1"/>
</dbReference>
<comment type="catalytic activity">
    <reaction evidence="12">
        <text>(3R)-hydroxydecanoyl-[ACP] = (2E)-decenoyl-[ACP] + H2O</text>
        <dbReference type="Rhea" id="RHEA:41860"/>
        <dbReference type="Rhea" id="RHEA-COMP:9638"/>
        <dbReference type="Rhea" id="RHEA-COMP:9639"/>
        <dbReference type="ChEBI" id="CHEBI:15377"/>
        <dbReference type="ChEBI" id="CHEBI:78466"/>
        <dbReference type="ChEBI" id="CHEBI:78467"/>
    </reaction>
    <physiologicalReaction direction="left-to-right" evidence="12">
        <dbReference type="Rhea" id="RHEA:41861"/>
    </physiologicalReaction>
</comment>
<feature type="active site" description="Proton acceptor; for dehydratase activity" evidence="49">
    <location>
        <position position="794"/>
    </location>
</feature>
<evidence type="ECO:0000256" key="34">
    <source>
        <dbReference type="ARBA" id="ARBA00048506"/>
    </source>
</evidence>
<dbReference type="InterPro" id="IPR001031">
    <property type="entry name" value="Thioesterase"/>
</dbReference>
<keyword evidence="4" id="KW-0808">Transferase</keyword>
<evidence type="ECO:0000256" key="8">
    <source>
        <dbReference type="ARBA" id="ARBA00023268"/>
    </source>
</evidence>
<comment type="catalytic activity">
    <reaction evidence="17">
        <text>(3R)-hydroxybutanoyl-[ACP] = (2E)-butenoyl-[ACP] + H2O</text>
        <dbReference type="Rhea" id="RHEA:41808"/>
        <dbReference type="Rhea" id="RHEA-COMP:9626"/>
        <dbReference type="Rhea" id="RHEA-COMP:9627"/>
        <dbReference type="ChEBI" id="CHEBI:15377"/>
        <dbReference type="ChEBI" id="CHEBI:78451"/>
        <dbReference type="ChEBI" id="CHEBI:78453"/>
    </reaction>
    <physiologicalReaction direction="left-to-right" evidence="17">
        <dbReference type="Rhea" id="RHEA:41809"/>
    </physiologicalReaction>
</comment>
<dbReference type="InterPro" id="IPR009081">
    <property type="entry name" value="PP-bd_ACP"/>
</dbReference>
<sequence length="2237" mass="250196">MSETNARRLEAGIQLADAQPGEEVIIAGISGRFPNSNNVDEFRENLMNKVDLCDDDSRRWVHTHSEIPKLAGKINLTEKFDPGFFGVHSAQAECMDPMVRMSMERAYEAFIDAGICPEEVKGSRTGVFIGSCYSEAEKIIIYDQLKPQTYGFSGCSRSMLAQRISYAFQLIGPSLICDTACSSGMYAFEQAYRSIREGKCDMALVGGANLCYSPYVTLQFARLGVLNMNTGCRPFDENATGYTRSEAIVMVLLQKKKHAKRIYAEVVHCKVNVDGYKEQGITYPSGEVQTSLLRDLYEECKVSPTTVAFVEAHGTGTKVGDPEELNAIDNFFCTGRKNPLLIGSVKGNIGHSEPASGLCSIVKVIYAMETGIIPPNIHCENPKKDINGLETGRIHVITEKTPWPKISNLAALNCFGFGGANSHILLKRHENTKLRPEDHQIRLVCYSGRTEESMQSYRDFFKNRKLDYDSIALFHSAFRKNISNNIYRGFSLISENGELHSSYTHVFDQKELHLFLSGSRLYHIEVLKEMEKFTFFANLINEYKEALKRNQISEDIYKKGTNVVFATVCLHYCLIKMLNSLNIPLVTVASSSLGEFTAAYAAGVLSLDEVILGVKGINKILAESKMMEADLPRKLLQELKEVLPRKVTKKTMVQKPKSNGFDYATAEYFVYNILNPSVVKEYRWDKEALVIGVDFDINQTSVQVHQLIHDKMKLKDMLINLGQLYLLGVDGDWSKLYPAIKWPVKQGTSMLSPLVKWNHDVNLLIPTPEMCTKDPEQHTFINIMNIDSSFYKGHVIDGRTLFPATGYLYHIWELYALIGGVLPENQKICFEKVKFHRATTFSKDGIINLYLVIHVSGHFEVSENNTTVVTGRIFDVDNTDIAYEGKPNDPNLPLLKQKDIYKELKLRGYNYKGHFKALHEVCGNNGLIEWTGNWITFLDNMLQLFIVQKDSRSLYVPTGLDRLVIDAKAHVAEAETLGEQQLIPVELALDGKIARTKHIEIRSMNANAILRKKTTYSPVLETYKFIPNDIQVGIEDSLRINVHIVLENKSSMHVKVVEKFDENSSKLQPLSEHVLNILGDLPLIQPDLHIVTDRSVDEIKGIQVSENFPDQNNSQIYIGSNLMGDAQCIQEALTRILDDGYIISIDDTAASAPEGLTILTKHQLPSGEYVHLLKKSGKQVERFCLKVIDDFGSWIPTLQSHINSGKNVLLYSENDQTNGILGLVNCLRREANGKNISCVFVQEGNGFDLENDFFKTQLEKGMAINVLRGNIWGTYRHVLLNEESKTDSNNCDHYYAKIMTLGDLSSPWRWVQGPHTKQDLLKNNNLIQVSYSAINFRDVMVASGKVPVDAVTTKRVAQDRILGFEFSGKRLSGERVMSLLTGGAISNLVECDPNLTWRVPDDWSLEEAATVPVVYVTVIVAMKLKGKVKRGDSILIHSGTGGVGQAAINYAHYWGCDIFVTVGTKEKREFLLKHYPFIKESHIGNSRDTTYEQMVLKETQGRGVDLVLNSLAEEKLAASVRCLAQGGRFLEIGKFDLASNNQLALNLMAKGCTFHGIMLDVMMNNPGNLQSEIYNDMVFGLKAGFIKPLIRTVFKKSQLAESFKFMSTGKHMGKVLIKIQDDEDTIEKNFIFSRFYCEPNGSYIILGGLGGFGLELADWLVLRGAKTLILSSRNGVCTGYQSHRIKVWKSYGVKVIIALDDIATYEGCETLMRRAEDVAPVRAFFNLAVVLKDAVFDNQTVDNFKISMSPKATATKHFDKITRGSKSLKHFVVFSSVSCGRGNAGQSNYGMSNSVMERVCEMRRKDGFPAVAIQWGAVGDVGLVADMQKDQSEIAIGGTLQQRISNCLDVMDGFLYHDEAIVSSMVVAEKSGSGNADNLVDAVIDIIGLRDLKTISLHSTLAELGMDSMMAVEIKQCLEREYDIFLSAQDMRSLTFAKLIEMNDTKSASVIVNEANIFDSFGMLLDKFLDVENMNVPLIQYKDAMESDDFIIVFPGVESTYMGMRVINNNMEKPSICVQYTSQIDITDVDVLVDKILQDFGDKITKAKNFKFVAHSFGSMVALKLAHRLEALGQVGKIVLIDGSPELMDHFFKLLCATSDNQLETAVILSLMPMFTTQETIAKLSESILAAKDYQARQELAASAIPKDSPITKEVAFKMGQLILNIVKSILNYKNFQDKLKSEVVLFKPTVAIINDIAEDYNLNALCENTVRIVTFDGDHRTILSNSSMHKELNNIF</sequence>
<dbReference type="SUPFAM" id="SSF53474">
    <property type="entry name" value="alpha/beta-Hydrolases"/>
    <property type="match status" value="1"/>
</dbReference>
<dbReference type="InterPro" id="IPR001227">
    <property type="entry name" value="Ac_transferase_dom_sf"/>
</dbReference>
<comment type="catalytic activity">
    <reaction evidence="19">
        <text>3-oxooctadecanoyl-[ACP] + NADPH + H(+) = (3R)-hydroxyoctadecanoyl-[ACP] + NADP(+)</text>
        <dbReference type="Rhea" id="RHEA:41920"/>
        <dbReference type="Rhea" id="RHEA-COMP:9653"/>
        <dbReference type="Rhea" id="RHEA-COMP:9654"/>
        <dbReference type="ChEBI" id="CHEBI:15378"/>
        <dbReference type="ChEBI" id="CHEBI:57783"/>
        <dbReference type="ChEBI" id="CHEBI:58349"/>
        <dbReference type="ChEBI" id="CHEBI:78487"/>
        <dbReference type="ChEBI" id="CHEBI:78488"/>
    </reaction>
    <physiologicalReaction direction="left-to-right" evidence="19">
        <dbReference type="Rhea" id="RHEA:41921"/>
    </physiologicalReaction>
</comment>
<dbReference type="InterPro" id="IPR032821">
    <property type="entry name" value="PKS_assoc"/>
</dbReference>
<evidence type="ECO:0000256" key="41">
    <source>
        <dbReference type="ARBA" id="ARBA00049109"/>
    </source>
</evidence>
<comment type="catalytic activity">
    <reaction evidence="21">
        <text>a (3R)-hydroxyacyl-[ACP] + NADP(+) = a 3-oxoacyl-[ACP] + NADPH + H(+)</text>
        <dbReference type="Rhea" id="RHEA:17397"/>
        <dbReference type="Rhea" id="RHEA-COMP:9916"/>
        <dbReference type="Rhea" id="RHEA-COMP:9945"/>
        <dbReference type="ChEBI" id="CHEBI:15378"/>
        <dbReference type="ChEBI" id="CHEBI:57783"/>
        <dbReference type="ChEBI" id="CHEBI:58349"/>
        <dbReference type="ChEBI" id="CHEBI:78776"/>
        <dbReference type="ChEBI" id="CHEBI:78827"/>
        <dbReference type="EC" id="1.1.1.100"/>
    </reaction>
    <physiologicalReaction direction="right-to-left" evidence="21">
        <dbReference type="Rhea" id="RHEA:17399"/>
    </physiologicalReaction>
</comment>
<evidence type="ECO:0000256" key="13">
    <source>
        <dbReference type="ARBA" id="ARBA00023394"/>
    </source>
</evidence>
<evidence type="ECO:0000256" key="7">
    <source>
        <dbReference type="ARBA" id="ARBA00022990"/>
    </source>
</evidence>
<comment type="catalytic activity">
    <reaction evidence="23">
        <text>tetradecanoyl-[ACP] + malonyl-[ACP] + H(+) = 3-oxohexadecanoyl-[ACP] + holo-[ACP] + CO2</text>
        <dbReference type="Rhea" id="RHEA:41900"/>
        <dbReference type="Rhea" id="RHEA-COMP:9623"/>
        <dbReference type="Rhea" id="RHEA-COMP:9648"/>
        <dbReference type="Rhea" id="RHEA-COMP:9649"/>
        <dbReference type="Rhea" id="RHEA-COMP:9685"/>
        <dbReference type="ChEBI" id="CHEBI:15378"/>
        <dbReference type="ChEBI" id="CHEBI:16526"/>
        <dbReference type="ChEBI" id="CHEBI:64479"/>
        <dbReference type="ChEBI" id="CHEBI:78449"/>
        <dbReference type="ChEBI" id="CHEBI:78477"/>
        <dbReference type="ChEBI" id="CHEBI:78478"/>
    </reaction>
    <physiologicalReaction direction="left-to-right" evidence="23">
        <dbReference type="Rhea" id="RHEA:41901"/>
    </physiologicalReaction>
</comment>
<comment type="catalytic activity">
    <reaction evidence="35">
        <text>3-oxohexanoyl-[ACP] + NADPH + H(+) = (3R)-hydroxyhexanoyl-[ACP] + NADP(+)</text>
        <dbReference type="Rhea" id="RHEA:41824"/>
        <dbReference type="Rhea" id="RHEA-COMP:9629"/>
        <dbReference type="Rhea" id="RHEA-COMP:9630"/>
        <dbReference type="ChEBI" id="CHEBI:15378"/>
        <dbReference type="ChEBI" id="CHEBI:57783"/>
        <dbReference type="ChEBI" id="CHEBI:58349"/>
        <dbReference type="ChEBI" id="CHEBI:78456"/>
        <dbReference type="ChEBI" id="CHEBI:78457"/>
    </reaction>
    <physiologicalReaction direction="left-to-right" evidence="35">
        <dbReference type="Rhea" id="RHEA:41825"/>
    </physiologicalReaction>
</comment>
<dbReference type="Pfam" id="PF08659">
    <property type="entry name" value="KR"/>
    <property type="match status" value="1"/>
</dbReference>
<evidence type="ECO:0000259" key="52">
    <source>
        <dbReference type="PROSITE" id="PS52019"/>
    </source>
</evidence>
<dbReference type="SUPFAM" id="SSF51735">
    <property type="entry name" value="NAD(P)-binding Rossmann-fold domains"/>
    <property type="match status" value="2"/>
</dbReference>
<comment type="catalytic activity">
    <reaction evidence="20">
        <text>hexanoyl-[ACP] + malonyl-[ACP] + H(+) = 3-oxooctanoyl-[ACP] + holo-[ACP] + CO2</text>
        <dbReference type="Rhea" id="RHEA:41836"/>
        <dbReference type="Rhea" id="RHEA-COMP:9623"/>
        <dbReference type="Rhea" id="RHEA-COMP:9632"/>
        <dbReference type="Rhea" id="RHEA-COMP:9633"/>
        <dbReference type="Rhea" id="RHEA-COMP:9685"/>
        <dbReference type="ChEBI" id="CHEBI:15378"/>
        <dbReference type="ChEBI" id="CHEBI:16526"/>
        <dbReference type="ChEBI" id="CHEBI:64479"/>
        <dbReference type="ChEBI" id="CHEBI:78449"/>
        <dbReference type="ChEBI" id="CHEBI:78459"/>
        <dbReference type="ChEBI" id="CHEBI:78460"/>
    </reaction>
    <physiologicalReaction direction="left-to-right" evidence="20">
        <dbReference type="Rhea" id="RHEA:41837"/>
    </physiologicalReaction>
</comment>
<evidence type="ECO:0000256" key="16">
    <source>
        <dbReference type="ARBA" id="ARBA00023401"/>
    </source>
</evidence>
<keyword evidence="3" id="KW-0597">Phosphoprotein</keyword>
<comment type="catalytic activity">
    <reaction evidence="38">
        <text>hexadecanoyl-[ACP] + H2O = hexadecanoate + holo-[ACP] + H(+)</text>
        <dbReference type="Rhea" id="RHEA:41932"/>
        <dbReference type="Rhea" id="RHEA-COMP:9652"/>
        <dbReference type="Rhea" id="RHEA-COMP:9685"/>
        <dbReference type="ChEBI" id="CHEBI:7896"/>
        <dbReference type="ChEBI" id="CHEBI:15377"/>
        <dbReference type="ChEBI" id="CHEBI:15378"/>
        <dbReference type="ChEBI" id="CHEBI:64479"/>
        <dbReference type="ChEBI" id="CHEBI:78483"/>
        <dbReference type="EC" id="3.1.2.14"/>
    </reaction>
    <physiologicalReaction direction="left-to-right" evidence="38">
        <dbReference type="Rhea" id="RHEA:41933"/>
    </physiologicalReaction>
</comment>
<dbReference type="SUPFAM" id="SSF52151">
    <property type="entry name" value="FabD/lysophospholipase-like"/>
    <property type="match status" value="1"/>
</dbReference>
<comment type="function">
    <text evidence="18">Fatty acid synthetase is a multifunctional enzyme that catalyzes the de novo biosynthesis of long-chain saturated fatty acids starting from acetyl-CoA and malonyl-CoA in the presence of NADPH. This multifunctional protein contains 7 catalytic activities and a site for the binding of the prosthetic group 4'-phosphopantetheine of the acyl carrier protein ([ACP]) domain.</text>
</comment>
<evidence type="ECO:0000256" key="6">
    <source>
        <dbReference type="ARBA" id="ARBA00022898"/>
    </source>
</evidence>
<evidence type="ECO:0000256" key="48">
    <source>
        <dbReference type="ARBA" id="ARBA00049533"/>
    </source>
</evidence>
<comment type="catalytic activity">
    <reaction evidence="44">
        <text>3-oxohexadecanoyl-[ACP] + NADPH + H(+) = (3R)-hydroxyhexadecanoyl-[ACP] + NADP(+)</text>
        <dbReference type="Rhea" id="RHEA:41904"/>
        <dbReference type="Rhea" id="RHEA-COMP:9649"/>
        <dbReference type="Rhea" id="RHEA-COMP:9650"/>
        <dbReference type="ChEBI" id="CHEBI:15378"/>
        <dbReference type="ChEBI" id="CHEBI:57783"/>
        <dbReference type="ChEBI" id="CHEBI:58349"/>
        <dbReference type="ChEBI" id="CHEBI:78478"/>
        <dbReference type="ChEBI" id="CHEBI:78480"/>
    </reaction>
    <physiologicalReaction direction="left-to-right" evidence="44">
        <dbReference type="Rhea" id="RHEA:41905"/>
    </physiologicalReaction>
</comment>
<comment type="catalytic activity">
    <reaction evidence="45">
        <text>3-oxooctanoyl-[ACP] + NADPH + H(+) = (3R)-hydroxyoctanoyl-[ACP] + NADP(+)</text>
        <dbReference type="Rhea" id="RHEA:41840"/>
        <dbReference type="Rhea" id="RHEA-COMP:9633"/>
        <dbReference type="Rhea" id="RHEA-COMP:9634"/>
        <dbReference type="ChEBI" id="CHEBI:15378"/>
        <dbReference type="ChEBI" id="CHEBI:57783"/>
        <dbReference type="ChEBI" id="CHEBI:58349"/>
        <dbReference type="ChEBI" id="CHEBI:78460"/>
        <dbReference type="ChEBI" id="CHEBI:78461"/>
    </reaction>
    <physiologicalReaction direction="left-to-right" evidence="45">
        <dbReference type="Rhea" id="RHEA:41841"/>
    </physiologicalReaction>
</comment>
<dbReference type="Proteomes" id="UP000695000">
    <property type="component" value="Unplaced"/>
</dbReference>
<keyword evidence="53" id="KW-1185">Reference proteome</keyword>
<evidence type="ECO:0000313" key="54">
    <source>
        <dbReference type="RefSeq" id="XP_017769936.1"/>
    </source>
</evidence>
<evidence type="ECO:0000256" key="38">
    <source>
        <dbReference type="ARBA" id="ARBA00048704"/>
    </source>
</evidence>
<dbReference type="InterPro" id="IPR029058">
    <property type="entry name" value="AB_hydrolase_fold"/>
</dbReference>
<comment type="catalytic activity">
    <reaction evidence="48">
        <text>octanoyl-[ACP] + malonyl-[ACP] + H(+) = 3-oxodecanoyl-[ACP] + holo-[ACP] + CO2</text>
        <dbReference type="Rhea" id="RHEA:41852"/>
        <dbReference type="Rhea" id="RHEA-COMP:9623"/>
        <dbReference type="Rhea" id="RHEA-COMP:9636"/>
        <dbReference type="Rhea" id="RHEA-COMP:9637"/>
        <dbReference type="Rhea" id="RHEA-COMP:9685"/>
        <dbReference type="ChEBI" id="CHEBI:15378"/>
        <dbReference type="ChEBI" id="CHEBI:16526"/>
        <dbReference type="ChEBI" id="CHEBI:64479"/>
        <dbReference type="ChEBI" id="CHEBI:78449"/>
        <dbReference type="ChEBI" id="CHEBI:78463"/>
        <dbReference type="ChEBI" id="CHEBI:78464"/>
    </reaction>
    <physiologicalReaction direction="left-to-right" evidence="48">
        <dbReference type="Rhea" id="RHEA:41853"/>
    </physiologicalReaction>
</comment>
<dbReference type="Gene3D" id="3.40.47.10">
    <property type="match status" value="1"/>
</dbReference>
<feature type="domain" description="Carrier" evidence="50">
    <location>
        <begin position="1873"/>
        <end position="1950"/>
    </location>
</feature>
<dbReference type="Gene3D" id="3.30.70.3290">
    <property type="match status" value="2"/>
</dbReference>
<evidence type="ECO:0000256" key="45">
    <source>
        <dbReference type="ARBA" id="ARBA00049422"/>
    </source>
</evidence>
<dbReference type="PANTHER" id="PTHR43775">
    <property type="entry name" value="FATTY ACID SYNTHASE"/>
    <property type="match status" value="1"/>
</dbReference>
<evidence type="ECO:0000256" key="17">
    <source>
        <dbReference type="ARBA" id="ARBA00023402"/>
    </source>
</evidence>
<comment type="catalytic activity">
    <reaction evidence="27">
        <text>(2E)-hexenoyl-[ACP] + NADPH + H(+) = hexanoyl-[ACP] + NADP(+)</text>
        <dbReference type="Rhea" id="RHEA:41832"/>
        <dbReference type="Rhea" id="RHEA-COMP:9631"/>
        <dbReference type="Rhea" id="RHEA-COMP:9632"/>
        <dbReference type="ChEBI" id="CHEBI:15378"/>
        <dbReference type="ChEBI" id="CHEBI:57783"/>
        <dbReference type="ChEBI" id="CHEBI:58349"/>
        <dbReference type="ChEBI" id="CHEBI:78458"/>
        <dbReference type="ChEBI" id="CHEBI:78459"/>
    </reaction>
    <physiologicalReaction direction="left-to-right" evidence="27">
        <dbReference type="Rhea" id="RHEA:41833"/>
    </physiologicalReaction>
</comment>
<evidence type="ECO:0000256" key="1">
    <source>
        <dbReference type="ARBA" id="ARBA00005189"/>
    </source>
</evidence>
<dbReference type="Pfam" id="PF00109">
    <property type="entry name" value="ketoacyl-synt"/>
    <property type="match status" value="1"/>
</dbReference>
<dbReference type="SUPFAM" id="SSF47336">
    <property type="entry name" value="ACP-like"/>
    <property type="match status" value="1"/>
</dbReference>
<dbReference type="Pfam" id="PF00975">
    <property type="entry name" value="Thioesterase"/>
    <property type="match status" value="1"/>
</dbReference>
<comment type="catalytic activity">
    <reaction evidence="42">
        <text>(2E)-tetradecenoyl-[ACP] + NADPH + H(+) = tetradecanoyl-[ACP] + NADP(+)</text>
        <dbReference type="Rhea" id="RHEA:41896"/>
        <dbReference type="Rhea" id="RHEA-COMP:9647"/>
        <dbReference type="Rhea" id="RHEA-COMP:9648"/>
        <dbReference type="ChEBI" id="CHEBI:15378"/>
        <dbReference type="ChEBI" id="CHEBI:57783"/>
        <dbReference type="ChEBI" id="CHEBI:58349"/>
        <dbReference type="ChEBI" id="CHEBI:78475"/>
        <dbReference type="ChEBI" id="CHEBI:78477"/>
    </reaction>
    <physiologicalReaction direction="left-to-right" evidence="42">
        <dbReference type="Rhea" id="RHEA:41897"/>
    </physiologicalReaction>
</comment>
<evidence type="ECO:0000256" key="28">
    <source>
        <dbReference type="ARBA" id="ARBA00047953"/>
    </source>
</evidence>
<dbReference type="Gene3D" id="3.90.180.10">
    <property type="entry name" value="Medium-chain alcohol dehydrogenases, catalytic domain"/>
    <property type="match status" value="1"/>
</dbReference>
<evidence type="ECO:0000256" key="30">
    <source>
        <dbReference type="ARBA" id="ARBA00048051"/>
    </source>
</evidence>
<evidence type="ECO:0000256" key="4">
    <source>
        <dbReference type="ARBA" id="ARBA00022679"/>
    </source>
</evidence>
<gene>
    <name evidence="54" type="primary">LOC108557787</name>
</gene>
<dbReference type="CDD" id="cd00833">
    <property type="entry name" value="PKS"/>
    <property type="match status" value="1"/>
</dbReference>
<feature type="region of interest" description="C-terminal hotdog fold" evidence="49">
    <location>
        <begin position="892"/>
        <end position="1062"/>
    </location>
</feature>
<evidence type="ECO:0000259" key="50">
    <source>
        <dbReference type="PROSITE" id="PS50075"/>
    </source>
</evidence>
<proteinExistence type="predicted"/>
<dbReference type="InterPro" id="IPR057326">
    <property type="entry name" value="KR_dom"/>
</dbReference>
<evidence type="ECO:0000256" key="39">
    <source>
        <dbReference type="ARBA" id="ARBA00048935"/>
    </source>
</evidence>
<dbReference type="InterPro" id="IPR016039">
    <property type="entry name" value="Thiolase-like"/>
</dbReference>
<name>A0ABM1M5T6_NICVS</name>
<feature type="region of interest" description="N-terminal hotdog fold" evidence="49">
    <location>
        <begin position="762"/>
        <end position="881"/>
    </location>
</feature>
<comment type="catalytic activity">
    <reaction evidence="10">
        <text>(3R)-hydroxydodecanoyl-[ACP] = (2E)-dodecenoyl-[ACP] + H2O</text>
        <dbReference type="Rhea" id="RHEA:41876"/>
        <dbReference type="Rhea" id="RHEA-COMP:9642"/>
        <dbReference type="Rhea" id="RHEA-COMP:9643"/>
        <dbReference type="ChEBI" id="CHEBI:15377"/>
        <dbReference type="ChEBI" id="CHEBI:78470"/>
        <dbReference type="ChEBI" id="CHEBI:78472"/>
    </reaction>
    <physiologicalReaction direction="left-to-right" evidence="10">
        <dbReference type="Rhea" id="RHEA:41877"/>
    </physiologicalReaction>
</comment>
<dbReference type="Pfam" id="PF13602">
    <property type="entry name" value="ADH_zinc_N_2"/>
    <property type="match status" value="1"/>
</dbReference>
<evidence type="ECO:0000256" key="33">
    <source>
        <dbReference type="ARBA" id="ARBA00048420"/>
    </source>
</evidence>
<comment type="catalytic activity">
    <reaction evidence="22">
        <text>3-oxodecanoyl-[ACP] + NADPH + H(+) = (3R)-hydroxydecanoyl-[ACP] + NADP(+)</text>
        <dbReference type="Rhea" id="RHEA:41856"/>
        <dbReference type="Rhea" id="RHEA-COMP:9637"/>
        <dbReference type="Rhea" id="RHEA-COMP:9638"/>
        <dbReference type="ChEBI" id="CHEBI:15378"/>
        <dbReference type="ChEBI" id="CHEBI:57783"/>
        <dbReference type="ChEBI" id="CHEBI:58349"/>
        <dbReference type="ChEBI" id="CHEBI:78464"/>
        <dbReference type="ChEBI" id="CHEBI:78466"/>
    </reaction>
    <physiologicalReaction direction="left-to-right" evidence="22">
        <dbReference type="Rhea" id="RHEA:41857"/>
    </physiologicalReaction>
</comment>
<dbReference type="PANTHER" id="PTHR43775:SF23">
    <property type="entry name" value="FATTY ACID SYNTHASE 3"/>
    <property type="match status" value="1"/>
</dbReference>
<comment type="catalytic activity">
    <reaction evidence="13">
        <text>a (3R)-hydroxyacyl-[ACP] = a (2E)-enoyl-[ACP] + H2O</text>
        <dbReference type="Rhea" id="RHEA:13097"/>
        <dbReference type="Rhea" id="RHEA-COMP:9925"/>
        <dbReference type="Rhea" id="RHEA-COMP:9945"/>
        <dbReference type="ChEBI" id="CHEBI:15377"/>
        <dbReference type="ChEBI" id="CHEBI:78784"/>
        <dbReference type="ChEBI" id="CHEBI:78827"/>
        <dbReference type="EC" id="4.2.1.59"/>
    </reaction>
    <physiologicalReaction direction="left-to-right" evidence="13">
        <dbReference type="Rhea" id="RHEA:13098"/>
    </physiologicalReaction>
</comment>
<evidence type="ECO:0000256" key="35">
    <source>
        <dbReference type="ARBA" id="ARBA00048571"/>
    </source>
</evidence>
<dbReference type="GeneID" id="108557787"/>
<evidence type="ECO:0000256" key="11">
    <source>
        <dbReference type="ARBA" id="ARBA00023373"/>
    </source>
</evidence>
<dbReference type="InterPro" id="IPR020806">
    <property type="entry name" value="PKS_PP-bd"/>
</dbReference>
<dbReference type="RefSeq" id="XP_017769936.1">
    <property type="nucleotide sequence ID" value="XM_017914447.1"/>
</dbReference>
<comment type="catalytic activity">
    <reaction evidence="24">
        <text>(2E)-butenoyl-[ACP] + NADPH + H(+) = butanoyl-[ACP] + NADP(+)</text>
        <dbReference type="Rhea" id="RHEA:41812"/>
        <dbReference type="Rhea" id="RHEA-COMP:9627"/>
        <dbReference type="Rhea" id="RHEA-COMP:9628"/>
        <dbReference type="ChEBI" id="CHEBI:15378"/>
        <dbReference type="ChEBI" id="CHEBI:57783"/>
        <dbReference type="ChEBI" id="CHEBI:58349"/>
        <dbReference type="ChEBI" id="CHEBI:78453"/>
        <dbReference type="ChEBI" id="CHEBI:78454"/>
    </reaction>
    <physiologicalReaction direction="left-to-right" evidence="24">
        <dbReference type="Rhea" id="RHEA:41813"/>
    </physiologicalReaction>
</comment>
<evidence type="ECO:0000313" key="53">
    <source>
        <dbReference type="Proteomes" id="UP000695000"/>
    </source>
</evidence>
<feature type="domain" description="PKS/mFAS DH" evidence="52">
    <location>
        <begin position="762"/>
        <end position="1062"/>
    </location>
</feature>
<comment type="catalytic activity">
    <reaction evidence="11">
        <text>(3R)-hydroxyhexanoyl-[ACP] = (2E)-hexenoyl-[ACP] + H2O</text>
        <dbReference type="Rhea" id="RHEA:41828"/>
        <dbReference type="Rhea" id="RHEA-COMP:9630"/>
        <dbReference type="Rhea" id="RHEA-COMP:9631"/>
        <dbReference type="ChEBI" id="CHEBI:15377"/>
        <dbReference type="ChEBI" id="CHEBI:78457"/>
        <dbReference type="ChEBI" id="CHEBI:78458"/>
    </reaction>
    <physiologicalReaction direction="left-to-right" evidence="11">
        <dbReference type="Rhea" id="RHEA:41829"/>
    </physiologicalReaction>
</comment>
<dbReference type="Pfam" id="PF02801">
    <property type="entry name" value="Ketoacyl-synt_C"/>
    <property type="match status" value="1"/>
</dbReference>
<dbReference type="CDD" id="cd05195">
    <property type="entry name" value="enoyl_red"/>
    <property type="match status" value="1"/>
</dbReference>
<organism evidence="53 54">
    <name type="scientific">Nicrophorus vespilloides</name>
    <name type="common">Boreal carrion beetle</name>
    <dbReference type="NCBI Taxonomy" id="110193"/>
    <lineage>
        <taxon>Eukaryota</taxon>
        <taxon>Metazoa</taxon>
        <taxon>Ecdysozoa</taxon>
        <taxon>Arthropoda</taxon>
        <taxon>Hexapoda</taxon>
        <taxon>Insecta</taxon>
        <taxon>Pterygota</taxon>
        <taxon>Neoptera</taxon>
        <taxon>Endopterygota</taxon>
        <taxon>Coleoptera</taxon>
        <taxon>Polyphaga</taxon>
        <taxon>Staphyliniformia</taxon>
        <taxon>Silphidae</taxon>
        <taxon>Nicrophorinae</taxon>
        <taxon>Nicrophorus</taxon>
    </lineage>
</organism>
<dbReference type="InterPro" id="IPR050091">
    <property type="entry name" value="PKS_NRPS_Biosynth_Enz"/>
</dbReference>
<comment type="catalytic activity">
    <reaction evidence="29">
        <text>acetyl-[ACP] + malonyl-[ACP] + H(+) = 3-oxobutanoyl-[ACP] + holo-[ACP] + CO2</text>
        <dbReference type="Rhea" id="RHEA:41800"/>
        <dbReference type="Rhea" id="RHEA-COMP:9621"/>
        <dbReference type="Rhea" id="RHEA-COMP:9623"/>
        <dbReference type="Rhea" id="RHEA-COMP:9625"/>
        <dbReference type="Rhea" id="RHEA-COMP:9685"/>
        <dbReference type="ChEBI" id="CHEBI:15378"/>
        <dbReference type="ChEBI" id="CHEBI:16526"/>
        <dbReference type="ChEBI" id="CHEBI:64479"/>
        <dbReference type="ChEBI" id="CHEBI:78446"/>
        <dbReference type="ChEBI" id="CHEBI:78449"/>
        <dbReference type="ChEBI" id="CHEBI:78450"/>
    </reaction>
    <physiologicalReaction direction="left-to-right" evidence="29">
        <dbReference type="Rhea" id="RHEA:41801"/>
    </physiologicalReaction>
</comment>
<evidence type="ECO:0000256" key="10">
    <source>
        <dbReference type="ARBA" id="ARBA00023351"/>
    </source>
</evidence>
<comment type="catalytic activity">
    <reaction evidence="46">
        <text>butanoyl-[ACP] + malonyl-[ACP] + H(+) = 3-oxohexanoyl-[ACP] + holo-[ACP] + CO2</text>
        <dbReference type="Rhea" id="RHEA:41820"/>
        <dbReference type="Rhea" id="RHEA-COMP:9623"/>
        <dbReference type="Rhea" id="RHEA-COMP:9628"/>
        <dbReference type="Rhea" id="RHEA-COMP:9629"/>
        <dbReference type="Rhea" id="RHEA-COMP:9685"/>
        <dbReference type="ChEBI" id="CHEBI:15378"/>
        <dbReference type="ChEBI" id="CHEBI:16526"/>
        <dbReference type="ChEBI" id="CHEBI:64479"/>
        <dbReference type="ChEBI" id="CHEBI:78449"/>
        <dbReference type="ChEBI" id="CHEBI:78454"/>
        <dbReference type="ChEBI" id="CHEBI:78456"/>
    </reaction>
    <physiologicalReaction direction="left-to-right" evidence="46">
        <dbReference type="Rhea" id="RHEA:41821"/>
    </physiologicalReaction>
</comment>
<evidence type="ECO:0000256" key="24">
    <source>
        <dbReference type="ARBA" id="ARBA00047500"/>
    </source>
</evidence>
<keyword evidence="7" id="KW-0007">Acetylation</keyword>
<dbReference type="PROSITE" id="PS52019">
    <property type="entry name" value="PKS_MFAS_DH"/>
    <property type="match status" value="1"/>
</dbReference>
<keyword evidence="8" id="KW-0511">Multifunctional enzyme</keyword>
<evidence type="ECO:0000256" key="19">
    <source>
        <dbReference type="ARBA" id="ARBA00047300"/>
    </source>
</evidence>
<evidence type="ECO:0000256" key="36">
    <source>
        <dbReference type="ARBA" id="ARBA00048650"/>
    </source>
</evidence>
<comment type="catalytic activity">
    <reaction evidence="32">
        <text>tetradecanoyl-[ACP] + H2O = tetradecanoate + holo-[ACP] + H(+)</text>
        <dbReference type="Rhea" id="RHEA:30123"/>
        <dbReference type="Rhea" id="RHEA-COMP:9648"/>
        <dbReference type="Rhea" id="RHEA-COMP:9685"/>
        <dbReference type="ChEBI" id="CHEBI:15377"/>
        <dbReference type="ChEBI" id="CHEBI:15378"/>
        <dbReference type="ChEBI" id="CHEBI:30807"/>
        <dbReference type="ChEBI" id="CHEBI:64479"/>
        <dbReference type="ChEBI" id="CHEBI:78477"/>
        <dbReference type="EC" id="3.1.2.14"/>
    </reaction>
    <physiologicalReaction direction="left-to-right" evidence="32">
        <dbReference type="Rhea" id="RHEA:30124"/>
    </physiologicalReaction>
</comment>
<evidence type="ECO:0000256" key="20">
    <source>
        <dbReference type="ARBA" id="ARBA00047394"/>
    </source>
</evidence>
<comment type="catalytic activity">
    <reaction evidence="9">
        <text>(3R)-hydroxyoctanoyl-[ACP] = (2E)-octenoyl-[ACP] + H2O</text>
        <dbReference type="Rhea" id="RHEA:41844"/>
        <dbReference type="Rhea" id="RHEA-COMP:9634"/>
        <dbReference type="Rhea" id="RHEA-COMP:9635"/>
        <dbReference type="ChEBI" id="CHEBI:15377"/>
        <dbReference type="ChEBI" id="CHEBI:78461"/>
        <dbReference type="ChEBI" id="CHEBI:78462"/>
    </reaction>
    <physiologicalReaction direction="left-to-right" evidence="9">
        <dbReference type="Rhea" id="RHEA:41845"/>
    </physiologicalReaction>
</comment>
<comment type="catalytic activity">
    <reaction evidence="33">
        <text>(2E)-octenoyl-[ACP] + NADPH + H(+) = octanoyl-[ACP] + NADP(+)</text>
        <dbReference type="Rhea" id="RHEA:41848"/>
        <dbReference type="Rhea" id="RHEA-COMP:9635"/>
        <dbReference type="Rhea" id="RHEA-COMP:9636"/>
        <dbReference type="ChEBI" id="CHEBI:15378"/>
        <dbReference type="ChEBI" id="CHEBI:57783"/>
        <dbReference type="ChEBI" id="CHEBI:58349"/>
        <dbReference type="ChEBI" id="CHEBI:78462"/>
        <dbReference type="ChEBI" id="CHEBI:78463"/>
    </reaction>
    <physiologicalReaction direction="left-to-right" evidence="33">
        <dbReference type="Rhea" id="RHEA:41849"/>
    </physiologicalReaction>
</comment>
<evidence type="ECO:0000256" key="25">
    <source>
        <dbReference type="ARBA" id="ARBA00047578"/>
    </source>
</evidence>
<evidence type="ECO:0000256" key="5">
    <source>
        <dbReference type="ARBA" id="ARBA00022799"/>
    </source>
</evidence>
<dbReference type="PROSITE" id="PS52004">
    <property type="entry name" value="KS3_2"/>
    <property type="match status" value="1"/>
</dbReference>
<evidence type="ECO:0000256" key="49">
    <source>
        <dbReference type="PROSITE-ProRule" id="PRU01363"/>
    </source>
</evidence>
<accession>A0ABM1M5T6</accession>
<dbReference type="Gene3D" id="1.10.1200.10">
    <property type="entry name" value="ACP-like"/>
    <property type="match status" value="1"/>
</dbReference>
<dbReference type="InterPro" id="IPR014030">
    <property type="entry name" value="Ketoacyl_synth_N"/>
</dbReference>
<keyword evidence="5" id="KW-0702">S-nitrosylation</keyword>
<evidence type="ECO:0000256" key="2">
    <source>
        <dbReference type="ARBA" id="ARBA00022450"/>
    </source>
</evidence>
<dbReference type="Gene3D" id="3.40.366.10">
    <property type="entry name" value="Malonyl-Coenzyme A Acyl Carrier Protein, domain 2"/>
    <property type="match status" value="1"/>
</dbReference>
<evidence type="ECO:0000256" key="40">
    <source>
        <dbReference type="ARBA" id="ARBA00049019"/>
    </source>
</evidence>
<dbReference type="Gene3D" id="3.40.50.1820">
    <property type="entry name" value="alpha/beta hydrolase"/>
    <property type="match status" value="1"/>
</dbReference>
<comment type="catalytic activity">
    <reaction evidence="43">
        <text>3-oxododecanoyl-[ACP] + NADPH + H(+) = (3R)-hydroxydodecanoyl-[ACP] + NADP(+)</text>
        <dbReference type="Rhea" id="RHEA:41872"/>
        <dbReference type="Rhea" id="RHEA-COMP:9641"/>
        <dbReference type="Rhea" id="RHEA-COMP:9642"/>
        <dbReference type="ChEBI" id="CHEBI:15378"/>
        <dbReference type="ChEBI" id="CHEBI:57783"/>
        <dbReference type="ChEBI" id="CHEBI:58349"/>
        <dbReference type="ChEBI" id="CHEBI:78469"/>
        <dbReference type="ChEBI" id="CHEBI:78470"/>
    </reaction>
    <physiologicalReaction direction="left-to-right" evidence="43">
        <dbReference type="Rhea" id="RHEA:41873"/>
    </physiologicalReaction>
</comment>
<feature type="domain" description="Ketosynthase family 3 (KS3)" evidence="51">
    <location>
        <begin position="21"/>
        <end position="428"/>
    </location>
</feature>
<dbReference type="SUPFAM" id="SSF53901">
    <property type="entry name" value="Thiolase-like"/>
    <property type="match status" value="1"/>
</dbReference>
<evidence type="ECO:0000256" key="37">
    <source>
        <dbReference type="ARBA" id="ARBA00048691"/>
    </source>
</evidence>
<evidence type="ECO:0000256" key="44">
    <source>
        <dbReference type="ARBA" id="ARBA00049414"/>
    </source>
</evidence>
<dbReference type="Pfam" id="PF21149">
    <property type="entry name" value="FAS_pseudo-KR"/>
    <property type="match status" value="1"/>
</dbReference>
<dbReference type="PROSITE" id="PS50075">
    <property type="entry name" value="CARRIER"/>
    <property type="match status" value="1"/>
</dbReference>
<evidence type="ECO:0000256" key="43">
    <source>
        <dbReference type="ARBA" id="ARBA00049263"/>
    </source>
</evidence>
<dbReference type="Pfam" id="PF00550">
    <property type="entry name" value="PP-binding"/>
    <property type="match status" value="1"/>
</dbReference>
<evidence type="ECO:0000256" key="26">
    <source>
        <dbReference type="ARBA" id="ARBA00047810"/>
    </source>
</evidence>
<comment type="catalytic activity">
    <reaction evidence="28">
        <text>3-oxobutanoyl-[ACP] + NADPH + H(+) = (3R)-hydroxybutanoyl-[ACP] + NADP(+)</text>
        <dbReference type="Rhea" id="RHEA:41804"/>
        <dbReference type="Rhea" id="RHEA-COMP:9625"/>
        <dbReference type="Rhea" id="RHEA-COMP:9626"/>
        <dbReference type="ChEBI" id="CHEBI:15378"/>
        <dbReference type="ChEBI" id="CHEBI:57783"/>
        <dbReference type="ChEBI" id="CHEBI:58349"/>
        <dbReference type="ChEBI" id="CHEBI:78450"/>
        <dbReference type="ChEBI" id="CHEBI:78451"/>
    </reaction>
    <physiologicalReaction direction="left-to-right" evidence="28">
        <dbReference type="Rhea" id="RHEA:41805"/>
    </physiologicalReaction>
</comment>
<evidence type="ECO:0000259" key="51">
    <source>
        <dbReference type="PROSITE" id="PS52004"/>
    </source>
</evidence>
<dbReference type="InterPro" id="IPR016035">
    <property type="entry name" value="Acyl_Trfase/lysoPLipase"/>
</dbReference>
<evidence type="ECO:0000256" key="46">
    <source>
        <dbReference type="ARBA" id="ARBA00049449"/>
    </source>
</evidence>
<dbReference type="InterPro" id="IPR049900">
    <property type="entry name" value="PKS_mFAS_DH"/>
</dbReference>
<dbReference type="InterPro" id="IPR020843">
    <property type="entry name" value="ER"/>
</dbReference>
<dbReference type="SMART" id="SM00825">
    <property type="entry name" value="PKS_KS"/>
    <property type="match status" value="1"/>
</dbReference>
<comment type="catalytic activity">
    <reaction evidence="30">
        <text>hexadecanoyl-[ACP] + malonyl-[ACP] + H(+) = 3-oxooctadecanoyl-[ACP] + holo-[ACP] + CO2</text>
        <dbReference type="Rhea" id="RHEA:41916"/>
        <dbReference type="Rhea" id="RHEA-COMP:9623"/>
        <dbReference type="Rhea" id="RHEA-COMP:9652"/>
        <dbReference type="Rhea" id="RHEA-COMP:9653"/>
        <dbReference type="Rhea" id="RHEA-COMP:9685"/>
        <dbReference type="ChEBI" id="CHEBI:15378"/>
        <dbReference type="ChEBI" id="CHEBI:16526"/>
        <dbReference type="ChEBI" id="CHEBI:64479"/>
        <dbReference type="ChEBI" id="CHEBI:78449"/>
        <dbReference type="ChEBI" id="CHEBI:78483"/>
        <dbReference type="ChEBI" id="CHEBI:78487"/>
    </reaction>
    <physiologicalReaction direction="left-to-right" evidence="30">
        <dbReference type="Rhea" id="RHEA:41917"/>
    </physiologicalReaction>
</comment>
<evidence type="ECO:0000256" key="9">
    <source>
        <dbReference type="ARBA" id="ARBA00023332"/>
    </source>
</evidence>
<dbReference type="InterPro" id="IPR020841">
    <property type="entry name" value="PKS_Beta-ketoAc_synthase_dom"/>
</dbReference>
<dbReference type="InterPro" id="IPR013968">
    <property type="entry name" value="PKS_KR"/>
</dbReference>
<evidence type="ECO:0000256" key="3">
    <source>
        <dbReference type="ARBA" id="ARBA00022553"/>
    </source>
</evidence>
<evidence type="ECO:0000256" key="18">
    <source>
        <dbReference type="ARBA" id="ARBA00023442"/>
    </source>
</evidence>
<comment type="catalytic activity">
    <reaction evidence="34">
        <text>a fatty acyl-[ACP] + malonyl-[ACP] + H(+) = a 3-oxoacyl-[ACP] + holo-[ACP] + CO2</text>
        <dbReference type="Rhea" id="RHEA:22836"/>
        <dbReference type="Rhea" id="RHEA-COMP:9623"/>
        <dbReference type="Rhea" id="RHEA-COMP:9685"/>
        <dbReference type="Rhea" id="RHEA-COMP:9916"/>
        <dbReference type="Rhea" id="RHEA-COMP:14125"/>
        <dbReference type="ChEBI" id="CHEBI:15378"/>
        <dbReference type="ChEBI" id="CHEBI:16526"/>
        <dbReference type="ChEBI" id="CHEBI:64479"/>
        <dbReference type="ChEBI" id="CHEBI:78449"/>
        <dbReference type="ChEBI" id="CHEBI:78776"/>
        <dbReference type="ChEBI" id="CHEBI:138651"/>
        <dbReference type="EC" id="2.3.1.41"/>
    </reaction>
    <physiologicalReaction direction="left-to-right" evidence="34">
        <dbReference type="Rhea" id="RHEA:22837"/>
    </physiologicalReaction>
</comment>
<dbReference type="SUPFAM" id="SSF50129">
    <property type="entry name" value="GroES-like"/>
    <property type="match status" value="1"/>
</dbReference>
<evidence type="ECO:0000256" key="29">
    <source>
        <dbReference type="ARBA" id="ARBA00047961"/>
    </source>
</evidence>
<comment type="catalytic activity">
    <reaction evidence="41">
        <text>decanoyl-[ACP] + malonyl-[ACP] + H(+) = 3-oxododecanoyl-[ACP] + holo-[ACP] + CO2</text>
        <dbReference type="Rhea" id="RHEA:41868"/>
        <dbReference type="Rhea" id="RHEA-COMP:9623"/>
        <dbReference type="Rhea" id="RHEA-COMP:9640"/>
        <dbReference type="Rhea" id="RHEA-COMP:9641"/>
        <dbReference type="Rhea" id="RHEA-COMP:9685"/>
        <dbReference type="ChEBI" id="CHEBI:15378"/>
        <dbReference type="ChEBI" id="CHEBI:16526"/>
        <dbReference type="ChEBI" id="CHEBI:64479"/>
        <dbReference type="ChEBI" id="CHEBI:78449"/>
        <dbReference type="ChEBI" id="CHEBI:78468"/>
        <dbReference type="ChEBI" id="CHEBI:78469"/>
    </reaction>
    <physiologicalReaction direction="left-to-right" evidence="41">
        <dbReference type="Rhea" id="RHEA:41869"/>
    </physiologicalReaction>
</comment>
<keyword evidence="6" id="KW-0663">Pyridoxal phosphate</keyword>
<evidence type="ECO:0000256" key="27">
    <source>
        <dbReference type="ARBA" id="ARBA00047897"/>
    </source>
</evidence>
<evidence type="ECO:0000256" key="47">
    <source>
        <dbReference type="ARBA" id="ARBA00049521"/>
    </source>
</evidence>
<comment type="catalytic activity">
    <reaction evidence="31">
        <text>(2E)-dodecenoyl-[ACP] + NADPH + H(+) = dodecanoyl-[ACP] + NADP(+)</text>
        <dbReference type="Rhea" id="RHEA:41880"/>
        <dbReference type="Rhea" id="RHEA-COMP:9643"/>
        <dbReference type="Rhea" id="RHEA-COMP:9644"/>
        <dbReference type="ChEBI" id="CHEBI:15378"/>
        <dbReference type="ChEBI" id="CHEBI:57783"/>
        <dbReference type="ChEBI" id="CHEBI:58349"/>
        <dbReference type="ChEBI" id="CHEBI:65264"/>
        <dbReference type="ChEBI" id="CHEBI:78472"/>
    </reaction>
    <physiologicalReaction direction="left-to-right" evidence="31">
        <dbReference type="Rhea" id="RHEA:41881"/>
    </physiologicalReaction>
</comment>
<dbReference type="Pfam" id="PF16197">
    <property type="entry name" value="KAsynt_C_assoc"/>
    <property type="match status" value="1"/>
</dbReference>
<dbReference type="SMART" id="SM00822">
    <property type="entry name" value="PKS_KR"/>
    <property type="match status" value="1"/>
</dbReference>
<dbReference type="InterPro" id="IPR049391">
    <property type="entry name" value="FAS_pseudo-KR"/>
</dbReference>
<comment type="pathway">
    <text evidence="1">Lipid metabolism.</text>
</comment>
<dbReference type="SMART" id="SM00823">
    <property type="entry name" value="PKS_PP"/>
    <property type="match status" value="1"/>
</dbReference>
<evidence type="ECO:0000256" key="14">
    <source>
        <dbReference type="ARBA" id="ARBA00023398"/>
    </source>
</evidence>
<dbReference type="Gene3D" id="3.40.50.720">
    <property type="entry name" value="NAD(P)-binding Rossmann-like Domain"/>
    <property type="match status" value="1"/>
</dbReference>
<evidence type="ECO:0000256" key="31">
    <source>
        <dbReference type="ARBA" id="ARBA00048281"/>
    </source>
</evidence>
<evidence type="ECO:0000256" key="23">
    <source>
        <dbReference type="ARBA" id="ARBA00047451"/>
    </source>
</evidence>
<protein>
    <submittedName>
        <fullName evidence="54">Fatty acid synthase-like</fullName>
    </submittedName>
</protein>
<comment type="catalytic activity">
    <reaction evidence="15">
        <text>(3R)-hydroxyoctadecanoyl-[ACP] = (2E)-octadecenoyl-[ACP] + H2O</text>
        <dbReference type="Rhea" id="RHEA:41924"/>
        <dbReference type="Rhea" id="RHEA-COMP:9654"/>
        <dbReference type="Rhea" id="RHEA-COMP:9655"/>
        <dbReference type="ChEBI" id="CHEBI:15377"/>
        <dbReference type="ChEBI" id="CHEBI:78488"/>
        <dbReference type="ChEBI" id="CHEBI:78489"/>
    </reaction>
    <physiologicalReaction direction="left-to-right" evidence="15">
        <dbReference type="Rhea" id="RHEA:41925"/>
    </physiologicalReaction>
</comment>
<evidence type="ECO:0000256" key="15">
    <source>
        <dbReference type="ARBA" id="ARBA00023399"/>
    </source>
</evidence>
<comment type="catalytic activity">
    <reaction evidence="47">
        <text>(2E)-decenoyl-[ACP] + NADPH + H(+) = decanoyl-[ACP] + NADP(+)</text>
        <dbReference type="Rhea" id="RHEA:41864"/>
        <dbReference type="Rhea" id="RHEA-COMP:9639"/>
        <dbReference type="Rhea" id="RHEA-COMP:9640"/>
        <dbReference type="ChEBI" id="CHEBI:15378"/>
        <dbReference type="ChEBI" id="CHEBI:57783"/>
        <dbReference type="ChEBI" id="CHEBI:58349"/>
        <dbReference type="ChEBI" id="CHEBI:78467"/>
        <dbReference type="ChEBI" id="CHEBI:78468"/>
    </reaction>
    <physiologicalReaction direction="left-to-right" evidence="47">
        <dbReference type="Rhea" id="RHEA:41865"/>
    </physiologicalReaction>
</comment>
<evidence type="ECO:0000256" key="32">
    <source>
        <dbReference type="ARBA" id="ARBA00048289"/>
    </source>
</evidence>
<comment type="catalytic activity">
    <reaction evidence="14">
        <text>(3R)-hydroxytetradecanoyl-[ACP] = (2E)-tetradecenoyl-[ACP] + H2O</text>
        <dbReference type="Rhea" id="RHEA:41892"/>
        <dbReference type="Rhea" id="RHEA-COMP:9646"/>
        <dbReference type="Rhea" id="RHEA-COMP:9647"/>
        <dbReference type="ChEBI" id="CHEBI:15377"/>
        <dbReference type="ChEBI" id="CHEBI:78474"/>
        <dbReference type="ChEBI" id="CHEBI:78475"/>
    </reaction>
    <physiologicalReaction direction="left-to-right" evidence="14">
        <dbReference type="Rhea" id="RHEA:41893"/>
    </physiologicalReaction>
</comment>
<comment type="catalytic activity">
    <reaction evidence="16">
        <text>(3R)-hydroxyhexadecanoyl-[ACP] = (2E)-hexadecenoyl-[ACP] + H2O</text>
        <dbReference type="Rhea" id="RHEA:41908"/>
        <dbReference type="Rhea" id="RHEA-COMP:9650"/>
        <dbReference type="Rhea" id="RHEA-COMP:9651"/>
        <dbReference type="ChEBI" id="CHEBI:15377"/>
        <dbReference type="ChEBI" id="CHEBI:78480"/>
        <dbReference type="ChEBI" id="CHEBI:78481"/>
    </reaction>
    <physiologicalReaction direction="left-to-right" evidence="16">
        <dbReference type="Rhea" id="RHEA:41909"/>
    </physiologicalReaction>
</comment>
<dbReference type="InterPro" id="IPR011032">
    <property type="entry name" value="GroES-like_sf"/>
</dbReference>
<dbReference type="InterPro" id="IPR014031">
    <property type="entry name" value="Ketoacyl_synth_C"/>
</dbReference>
<evidence type="ECO:0000256" key="21">
    <source>
        <dbReference type="ARBA" id="ARBA00047400"/>
    </source>
</evidence>
<comment type="catalytic activity">
    <reaction evidence="25">
        <text>dodecanoyl-[ACP] + malonyl-[ACP] + H(+) = 3-oxotetradecanoyl-[ACP] + holo-[ACP] + CO2</text>
        <dbReference type="Rhea" id="RHEA:41884"/>
        <dbReference type="Rhea" id="RHEA-COMP:9623"/>
        <dbReference type="Rhea" id="RHEA-COMP:9644"/>
        <dbReference type="Rhea" id="RHEA-COMP:9645"/>
        <dbReference type="Rhea" id="RHEA-COMP:9685"/>
        <dbReference type="ChEBI" id="CHEBI:15378"/>
        <dbReference type="ChEBI" id="CHEBI:16526"/>
        <dbReference type="ChEBI" id="CHEBI:64479"/>
        <dbReference type="ChEBI" id="CHEBI:65264"/>
        <dbReference type="ChEBI" id="CHEBI:78449"/>
        <dbReference type="ChEBI" id="CHEBI:78473"/>
    </reaction>
    <physiologicalReaction direction="left-to-right" evidence="25">
        <dbReference type="Rhea" id="RHEA:41885"/>
    </physiologicalReaction>
</comment>
<reference evidence="54" key="1">
    <citation type="submission" date="2025-08" db="UniProtKB">
        <authorList>
            <consortium name="RefSeq"/>
        </authorList>
    </citation>
    <scope>IDENTIFICATION</scope>
    <source>
        <tissue evidence="54">Whole Larva</tissue>
    </source>
</reference>
<dbReference type="SMART" id="SM00829">
    <property type="entry name" value="PKS_ER"/>
    <property type="match status" value="1"/>
</dbReference>
<dbReference type="InterPro" id="IPR036291">
    <property type="entry name" value="NAD(P)-bd_dom_sf"/>
</dbReference>
<comment type="catalytic activity">
    <reaction evidence="40">
        <text>(2E)-octadecenoyl-[ACP] + NADPH + H(+) = octadecanoyl-[ACP] + NADP(+)</text>
        <dbReference type="Rhea" id="RHEA:41928"/>
        <dbReference type="Rhea" id="RHEA-COMP:9655"/>
        <dbReference type="Rhea" id="RHEA-COMP:9656"/>
        <dbReference type="ChEBI" id="CHEBI:15378"/>
        <dbReference type="ChEBI" id="CHEBI:57783"/>
        <dbReference type="ChEBI" id="CHEBI:58349"/>
        <dbReference type="ChEBI" id="CHEBI:78489"/>
        <dbReference type="ChEBI" id="CHEBI:78495"/>
    </reaction>
    <physiologicalReaction direction="left-to-right" evidence="40">
        <dbReference type="Rhea" id="RHEA:41929"/>
    </physiologicalReaction>
</comment>
<comment type="catalytic activity">
    <reaction evidence="26">
        <text>(2E)-hexadecenoyl-[ACP] + NADPH + H(+) = hexadecanoyl-[ACP] + NADP(+)</text>
        <dbReference type="Rhea" id="RHEA:41912"/>
        <dbReference type="Rhea" id="RHEA-COMP:9651"/>
        <dbReference type="Rhea" id="RHEA-COMP:9652"/>
        <dbReference type="ChEBI" id="CHEBI:15378"/>
        <dbReference type="ChEBI" id="CHEBI:57783"/>
        <dbReference type="ChEBI" id="CHEBI:58349"/>
        <dbReference type="ChEBI" id="CHEBI:78481"/>
        <dbReference type="ChEBI" id="CHEBI:78483"/>
    </reaction>
    <physiologicalReaction direction="left-to-right" evidence="26">
        <dbReference type="Rhea" id="RHEA:41913"/>
    </physiologicalReaction>
</comment>
<comment type="catalytic activity">
    <reaction evidence="36">
        <text>a 2,3-saturated acyl-[ACP] + NADP(+) = a (2E)-enoyl-[ACP] + NADPH + H(+)</text>
        <dbReference type="Rhea" id="RHEA:22564"/>
        <dbReference type="Rhea" id="RHEA-COMP:9925"/>
        <dbReference type="Rhea" id="RHEA-COMP:9926"/>
        <dbReference type="ChEBI" id="CHEBI:15378"/>
        <dbReference type="ChEBI" id="CHEBI:57783"/>
        <dbReference type="ChEBI" id="CHEBI:58349"/>
        <dbReference type="ChEBI" id="CHEBI:78784"/>
        <dbReference type="ChEBI" id="CHEBI:78785"/>
        <dbReference type="EC" id="1.3.1.39"/>
    </reaction>
    <physiologicalReaction direction="right-to-left" evidence="36">
        <dbReference type="Rhea" id="RHEA:22566"/>
    </physiologicalReaction>
</comment>